<accession>A6P0T5</accession>
<dbReference type="eggNOG" id="COG0613">
    <property type="taxonomic scope" value="Bacteria"/>
</dbReference>
<dbReference type="OrthoDB" id="9777619at2"/>
<dbReference type="STRING" id="411467.BACCAP_04101"/>
<dbReference type="SUPFAM" id="SSF89550">
    <property type="entry name" value="PHP domain-like"/>
    <property type="match status" value="1"/>
</dbReference>
<comment type="caution">
    <text evidence="1">The sequence shown here is derived from an EMBL/GenBank/DDBJ whole genome shotgun (WGS) entry which is preliminary data.</text>
</comment>
<protein>
    <recommendedName>
        <fullName evidence="3">PHP domain protein</fullName>
    </recommendedName>
</protein>
<evidence type="ECO:0008006" key="3">
    <source>
        <dbReference type="Google" id="ProtNLM"/>
    </source>
</evidence>
<dbReference type="Gene3D" id="3.20.20.140">
    <property type="entry name" value="Metal-dependent hydrolases"/>
    <property type="match status" value="1"/>
</dbReference>
<evidence type="ECO:0000313" key="2">
    <source>
        <dbReference type="Proteomes" id="UP000003639"/>
    </source>
</evidence>
<keyword evidence="2" id="KW-1185">Reference proteome</keyword>
<dbReference type="InterPro" id="IPR016195">
    <property type="entry name" value="Pol/histidinol_Pase-like"/>
</dbReference>
<evidence type="ECO:0000313" key="1">
    <source>
        <dbReference type="EMBL" id="EDM98073.1"/>
    </source>
</evidence>
<organism evidence="1 2">
    <name type="scientific">Pseudoflavonifractor capillosus ATCC 29799</name>
    <dbReference type="NCBI Taxonomy" id="411467"/>
    <lineage>
        <taxon>Bacteria</taxon>
        <taxon>Bacillati</taxon>
        <taxon>Bacillota</taxon>
        <taxon>Clostridia</taxon>
        <taxon>Eubacteriales</taxon>
        <taxon>Oscillospiraceae</taxon>
        <taxon>Pseudoflavonifractor</taxon>
    </lineage>
</organism>
<gene>
    <name evidence="1" type="ORF">BACCAP_04101</name>
</gene>
<dbReference type="AlphaFoldDB" id="A6P0T5"/>
<reference evidence="1 2" key="1">
    <citation type="submission" date="2007-04" db="EMBL/GenBank/DDBJ databases">
        <authorList>
            <person name="Fulton L."/>
            <person name="Clifton S."/>
            <person name="Fulton B."/>
            <person name="Xu J."/>
            <person name="Minx P."/>
            <person name="Pepin K.H."/>
            <person name="Johnson M."/>
            <person name="Thiruvilangam P."/>
            <person name="Bhonagiri V."/>
            <person name="Nash W.E."/>
            <person name="Mardis E.R."/>
            <person name="Wilson R.K."/>
        </authorList>
    </citation>
    <scope>NUCLEOTIDE SEQUENCE [LARGE SCALE GENOMIC DNA]</scope>
    <source>
        <strain evidence="1 2">ATCC 29799</strain>
    </source>
</reference>
<dbReference type="EMBL" id="AAXG02000044">
    <property type="protein sequence ID" value="EDM98073.1"/>
    <property type="molecule type" value="Genomic_DNA"/>
</dbReference>
<proteinExistence type="predicted"/>
<dbReference type="Proteomes" id="UP000003639">
    <property type="component" value="Unassembled WGS sequence"/>
</dbReference>
<sequence>MRLDFHTHGKLAKKLPFSTAYTDWLFDEAHRAGLDALCLTEHFNTLQFDELYGYLSSVSRPVGDVLELSNGLRVFPGMETDVAEGGHILSIGPVEAILELNRRLEPYKEKGCFLPFARLMDLFDQYPVLVGCGHPYRAGGHVPELPQEQLGRLSFLDLNGKDLALDRARTEELTYALGQRLGIPVVSGSDTHQAVQYGCVTTVFERPCTSVAALRTEMEAGRYEIQLSDTAEAQVRTASLLKRSLKEIHALGGDYVSILTSQAIA</sequence>
<name>A6P0T5_9FIRM</name>
<dbReference type="Pfam" id="PF13263">
    <property type="entry name" value="PHP_C"/>
    <property type="match status" value="1"/>
</dbReference>
<reference evidence="1 2" key="2">
    <citation type="submission" date="2007-06" db="EMBL/GenBank/DDBJ databases">
        <title>Draft genome sequence of Pseudoflavonifractor capillosus ATCC 29799.</title>
        <authorList>
            <person name="Sudarsanam P."/>
            <person name="Ley R."/>
            <person name="Guruge J."/>
            <person name="Turnbaugh P.J."/>
            <person name="Mahowald M."/>
            <person name="Liep D."/>
            <person name="Gordon J."/>
        </authorList>
    </citation>
    <scope>NUCLEOTIDE SEQUENCE [LARGE SCALE GENOMIC DNA]</scope>
    <source>
        <strain evidence="1 2">ATCC 29799</strain>
    </source>
</reference>
<dbReference type="RefSeq" id="WP_006574578.1">
    <property type="nucleotide sequence ID" value="NZ_AAXG02000044.1"/>
</dbReference>